<dbReference type="Gene3D" id="3.30.565.10">
    <property type="entry name" value="Histidine kinase-like ATPase, C-terminal domain"/>
    <property type="match status" value="1"/>
</dbReference>
<dbReference type="InterPro" id="IPR005467">
    <property type="entry name" value="His_kinase_dom"/>
</dbReference>
<dbReference type="PROSITE" id="PS50109">
    <property type="entry name" value="HIS_KIN"/>
    <property type="match status" value="1"/>
</dbReference>
<dbReference type="SUPFAM" id="SSF47384">
    <property type="entry name" value="Homodimeric domain of signal transducing histidine kinase"/>
    <property type="match status" value="1"/>
</dbReference>
<gene>
    <name evidence="10" type="ORF">FHS31_000283</name>
</gene>
<dbReference type="InterPro" id="IPR000014">
    <property type="entry name" value="PAS"/>
</dbReference>
<dbReference type="InterPro" id="IPR003661">
    <property type="entry name" value="HisK_dim/P_dom"/>
</dbReference>
<dbReference type="SMART" id="SM00387">
    <property type="entry name" value="HATPase_c"/>
    <property type="match status" value="1"/>
</dbReference>
<dbReference type="InterPro" id="IPR001610">
    <property type="entry name" value="PAC"/>
</dbReference>
<dbReference type="PANTHER" id="PTHR43065">
    <property type="entry name" value="SENSOR HISTIDINE KINASE"/>
    <property type="match status" value="1"/>
</dbReference>
<dbReference type="Pfam" id="PF02518">
    <property type="entry name" value="HATPase_c"/>
    <property type="match status" value="1"/>
</dbReference>
<evidence type="ECO:0000313" key="11">
    <source>
        <dbReference type="Proteomes" id="UP000727456"/>
    </source>
</evidence>
<dbReference type="InterPro" id="IPR003594">
    <property type="entry name" value="HATPase_dom"/>
</dbReference>
<evidence type="ECO:0000259" key="9">
    <source>
        <dbReference type="PROSITE" id="PS50113"/>
    </source>
</evidence>
<dbReference type="InterPro" id="IPR011006">
    <property type="entry name" value="CheY-like_superfamily"/>
</dbReference>
<dbReference type="CDD" id="cd16919">
    <property type="entry name" value="HATPase_CckA-like"/>
    <property type="match status" value="1"/>
</dbReference>
<dbReference type="SMART" id="SM00388">
    <property type="entry name" value="HisKA"/>
    <property type="match status" value="1"/>
</dbReference>
<dbReference type="Pfam" id="PF08448">
    <property type="entry name" value="PAS_4"/>
    <property type="match status" value="1"/>
</dbReference>
<dbReference type="PROSITE" id="PS50110">
    <property type="entry name" value="RESPONSE_REGULATORY"/>
    <property type="match status" value="1"/>
</dbReference>
<dbReference type="EC" id="2.7.13.3" evidence="2"/>
<sequence length="1119" mass="123057">MTKLADVFPGSGEMAALMRNNDWERSSLGPVDRWPEALKTAVRILLTSRFDMWVGWGDDVAFLYNDAYRPTLGSKHPASLAKPTRELWAEIWPDVGPLIEQVYRTGEATWSEAMLLLLERNGYSEETYHTFSYSPIFDDDGKVGGLLCAVVEETNRVIDRRRLESLRILGAELTSAESPQEVLGAAQNALMSNTKDIPFSLTYMFYDGDAHLIDRSGFAGAPSDRVERLIAKQNKRWPLHDDGALINLDPGWPSGAWSRSPHQATVVSLRGQGGEDAHGAIVIGLNPHRPANAEYFSYLKLLGAQIASGLASSQARDAARRRAAALAEVASLREQAEQTLRQVNAQLAVEVETRTLERDRLRNLFQRAPGFMCVLQGPDHVFEFMNEAYYQLVGHRDLIGLPVAVALPEILGQGFIELLDEVFHSGRPFIGRKMEANLQRAPGSPLEKRYLNLVYQPIVEADGSISGIFAEGHDVTDQVVSEAALQELNAELERKIIERTQARGLTWQLSPDLLGALNSEGYFETSNPAWQTVLGWSEAEVASHSIFDFLHPDDVERTRGGFLLTQQGQAAIRFPNRFRCKDGNYRWISWVGVPEEGMVYCSGRDITEDVAAQEERDRLWTLTEDLLARADYAGNLIAVNPAWTRVLGWSEKKLLTEPYAAIIHPDNVPDVTAALAEMGRTGQPTRFENKILAADGQWTPIGWTVSPEPGADFFIAIGRDLRSDKARERELIEAQEALRQSQKMEAVGQLTGGIAHDFNNLLAGISGNLELLELRLSRGETTSLDRYVSNAQDGTRRAASLTQRLLAFSRRQTLDPKAIDVNALISGMEDLIRRTVGPAIEVEVVGAGGLWTTMVDPSQLENALLNLVINARDAMSGMGRITIETANKWLDDRAGKARELPPGQYISLCVTDTGTGMSSDVIEQAFDPFFTTKPLGQGTGLGLSMIHGFVRQSGGQVRIYSELGQGTTMCLYLPRFAGAAEAEAGAETHQSPEEGHGETIVVIDDEESVRALVVEVLNDAGYTVVEAKDGPSGLEALRSERKVDLLITDVGLPGGLNGRQVADAARVFRENLQILFITGYAENAAVGNGFLEHGMEVITKPFGVTALAAKVRDMLDRRL</sequence>
<evidence type="ECO:0000259" key="6">
    <source>
        <dbReference type="PROSITE" id="PS50109"/>
    </source>
</evidence>
<dbReference type="InterPro" id="IPR013655">
    <property type="entry name" value="PAS_fold_3"/>
</dbReference>
<dbReference type="SMART" id="SM00448">
    <property type="entry name" value="REC"/>
    <property type="match status" value="1"/>
</dbReference>
<feature type="domain" description="PAS" evidence="8">
    <location>
        <begin position="516"/>
        <end position="559"/>
    </location>
</feature>
<feature type="domain" description="Histidine kinase" evidence="6">
    <location>
        <begin position="753"/>
        <end position="977"/>
    </location>
</feature>
<dbReference type="SUPFAM" id="SSF55874">
    <property type="entry name" value="ATPase domain of HSP90 chaperone/DNA topoisomerase II/histidine kinase"/>
    <property type="match status" value="1"/>
</dbReference>
<keyword evidence="3 4" id="KW-0597">Phosphoprotein</keyword>
<name>A0ABX0TSV4_9SPHN</name>
<dbReference type="Gene3D" id="1.10.287.130">
    <property type="match status" value="1"/>
</dbReference>
<dbReference type="InterPro" id="IPR001789">
    <property type="entry name" value="Sig_transdc_resp-reg_receiver"/>
</dbReference>
<comment type="caution">
    <text evidence="10">The sequence shown here is derived from an EMBL/GenBank/DDBJ whole genome shotgun (WGS) entry which is preliminary data.</text>
</comment>
<feature type="coiled-coil region" evidence="5">
    <location>
        <begin position="315"/>
        <end position="353"/>
    </location>
</feature>
<dbReference type="InterPro" id="IPR013656">
    <property type="entry name" value="PAS_4"/>
</dbReference>
<keyword evidence="5" id="KW-0175">Coiled coil</keyword>
<dbReference type="SUPFAM" id="SSF52172">
    <property type="entry name" value="CheY-like"/>
    <property type="match status" value="1"/>
</dbReference>
<organism evidence="10 11">
    <name type="scientific">Sphingomonas vulcanisoli</name>
    <dbReference type="NCBI Taxonomy" id="1658060"/>
    <lineage>
        <taxon>Bacteria</taxon>
        <taxon>Pseudomonadati</taxon>
        <taxon>Pseudomonadota</taxon>
        <taxon>Alphaproteobacteria</taxon>
        <taxon>Sphingomonadales</taxon>
        <taxon>Sphingomonadaceae</taxon>
        <taxon>Sphingomonas</taxon>
    </lineage>
</organism>
<dbReference type="InterPro" id="IPR004358">
    <property type="entry name" value="Sig_transdc_His_kin-like_C"/>
</dbReference>
<dbReference type="InterPro" id="IPR035965">
    <property type="entry name" value="PAS-like_dom_sf"/>
</dbReference>
<proteinExistence type="predicted"/>
<feature type="domain" description="Response regulatory" evidence="7">
    <location>
        <begin position="999"/>
        <end position="1115"/>
    </location>
</feature>
<evidence type="ECO:0000256" key="5">
    <source>
        <dbReference type="SAM" id="Coils"/>
    </source>
</evidence>
<dbReference type="Pfam" id="PF00512">
    <property type="entry name" value="HisKA"/>
    <property type="match status" value="1"/>
</dbReference>
<keyword evidence="11" id="KW-1185">Reference proteome</keyword>
<evidence type="ECO:0000256" key="2">
    <source>
        <dbReference type="ARBA" id="ARBA00012438"/>
    </source>
</evidence>
<dbReference type="PRINTS" id="PR00344">
    <property type="entry name" value="BCTRLSENSOR"/>
</dbReference>
<dbReference type="InterPro" id="IPR000700">
    <property type="entry name" value="PAS-assoc_C"/>
</dbReference>
<dbReference type="PROSITE" id="PS50113">
    <property type="entry name" value="PAC"/>
    <property type="match status" value="1"/>
</dbReference>
<dbReference type="PROSITE" id="PS50112">
    <property type="entry name" value="PAS"/>
    <property type="match status" value="2"/>
</dbReference>
<feature type="domain" description="PAS" evidence="8">
    <location>
        <begin position="631"/>
        <end position="682"/>
    </location>
</feature>
<dbReference type="RefSeq" id="WP_208408484.1">
    <property type="nucleotide sequence ID" value="NZ_JAAOZC010000001.1"/>
</dbReference>
<dbReference type="SUPFAM" id="SSF55785">
    <property type="entry name" value="PYP-like sensor domain (PAS domain)"/>
    <property type="match status" value="3"/>
</dbReference>
<dbReference type="SMART" id="SM00086">
    <property type="entry name" value="PAC"/>
    <property type="match status" value="3"/>
</dbReference>
<evidence type="ECO:0000256" key="1">
    <source>
        <dbReference type="ARBA" id="ARBA00000085"/>
    </source>
</evidence>
<dbReference type="InterPro" id="IPR036097">
    <property type="entry name" value="HisK_dim/P_sf"/>
</dbReference>
<dbReference type="EMBL" id="JAAOZC010000001">
    <property type="protein sequence ID" value="NIJ06701.1"/>
    <property type="molecule type" value="Genomic_DNA"/>
</dbReference>
<dbReference type="PANTHER" id="PTHR43065:SF42">
    <property type="entry name" value="TWO-COMPONENT SENSOR PPRA"/>
    <property type="match status" value="1"/>
</dbReference>
<dbReference type="Pfam" id="PF08447">
    <property type="entry name" value="PAS_3"/>
    <property type="match status" value="2"/>
</dbReference>
<evidence type="ECO:0000256" key="4">
    <source>
        <dbReference type="PROSITE-ProRule" id="PRU00169"/>
    </source>
</evidence>
<dbReference type="NCBIfam" id="TIGR00229">
    <property type="entry name" value="sensory_box"/>
    <property type="match status" value="2"/>
</dbReference>
<evidence type="ECO:0000256" key="3">
    <source>
        <dbReference type="ARBA" id="ARBA00022553"/>
    </source>
</evidence>
<dbReference type="CDD" id="cd00130">
    <property type="entry name" value="PAS"/>
    <property type="match status" value="2"/>
</dbReference>
<feature type="modified residue" description="4-aspartylphosphate" evidence="4">
    <location>
        <position position="1049"/>
    </location>
</feature>
<accession>A0ABX0TSV4</accession>
<protein>
    <recommendedName>
        <fullName evidence="2">histidine kinase</fullName>
        <ecNumber evidence="2">2.7.13.3</ecNumber>
    </recommendedName>
</protein>
<evidence type="ECO:0000259" key="8">
    <source>
        <dbReference type="PROSITE" id="PS50112"/>
    </source>
</evidence>
<comment type="catalytic activity">
    <reaction evidence="1">
        <text>ATP + protein L-histidine = ADP + protein N-phospho-L-histidine.</text>
        <dbReference type="EC" id="2.7.13.3"/>
    </reaction>
</comment>
<dbReference type="CDD" id="cd00082">
    <property type="entry name" value="HisKA"/>
    <property type="match status" value="1"/>
</dbReference>
<dbReference type="InterPro" id="IPR036890">
    <property type="entry name" value="HATPase_C_sf"/>
</dbReference>
<reference evidence="10 11" key="1">
    <citation type="submission" date="2020-03" db="EMBL/GenBank/DDBJ databases">
        <title>Genomic Encyclopedia of Type Strains, Phase III (KMG-III): the genomes of soil and plant-associated and newly described type strains.</title>
        <authorList>
            <person name="Whitman W."/>
        </authorList>
    </citation>
    <scope>NUCLEOTIDE SEQUENCE [LARGE SCALE GENOMIC DNA]</scope>
    <source>
        <strain evidence="10 11">CECT 8804</strain>
    </source>
</reference>
<dbReference type="SMART" id="SM00091">
    <property type="entry name" value="PAS"/>
    <property type="match status" value="3"/>
</dbReference>
<dbReference type="Proteomes" id="UP000727456">
    <property type="component" value="Unassembled WGS sequence"/>
</dbReference>
<dbReference type="Gene3D" id="3.40.50.2300">
    <property type="match status" value="1"/>
</dbReference>
<dbReference type="Gene3D" id="3.30.450.20">
    <property type="entry name" value="PAS domain"/>
    <property type="match status" value="4"/>
</dbReference>
<dbReference type="Pfam" id="PF00072">
    <property type="entry name" value="Response_reg"/>
    <property type="match status" value="1"/>
</dbReference>
<feature type="domain" description="PAC" evidence="9">
    <location>
        <begin position="432"/>
        <end position="487"/>
    </location>
</feature>
<evidence type="ECO:0000313" key="10">
    <source>
        <dbReference type="EMBL" id="NIJ06701.1"/>
    </source>
</evidence>
<evidence type="ECO:0000259" key="7">
    <source>
        <dbReference type="PROSITE" id="PS50110"/>
    </source>
</evidence>